<gene>
    <name evidence="2" type="ORF">SAMN04489747_3902</name>
</gene>
<evidence type="ECO:0000313" key="2">
    <source>
        <dbReference type="EMBL" id="SDE61339.1"/>
    </source>
</evidence>
<dbReference type="GO" id="GO:0005829">
    <property type="term" value="C:cytosol"/>
    <property type="evidence" value="ECO:0007669"/>
    <property type="project" value="TreeGrafter"/>
</dbReference>
<dbReference type="RefSeq" id="WP_090595801.1">
    <property type="nucleotide sequence ID" value="NZ_LT629688.1"/>
</dbReference>
<dbReference type="STRING" id="675864.SAMN04489747_3902"/>
<dbReference type="EMBL" id="LT629688">
    <property type="protein sequence ID" value="SDE61339.1"/>
    <property type="molecule type" value="Genomic_DNA"/>
</dbReference>
<protein>
    <submittedName>
        <fullName evidence="2">Predicted oxidoreductase</fullName>
    </submittedName>
</protein>
<dbReference type="InterPro" id="IPR036812">
    <property type="entry name" value="NAD(P)_OxRdtase_dom_sf"/>
</dbReference>
<dbReference type="InterPro" id="IPR023210">
    <property type="entry name" value="NADP_OxRdtase_dom"/>
</dbReference>
<sequence>MSTDAPTTTTSATGDGAPLGDLGPLVLGGNVFGWSADAGQSREVLDAFAAAGGRMVDTADVYSEWVDGNSGGESERIVGEWLARRGRRDDVLVATKVAKYSGRPGLSAANVARAAEESLERLQSDPIDLYYAHQDDEDVPQEEYLEAFHALVESGRVRALGASNFTPARLRSANELAARHGWTPFTYSQDPWNAVDRRIEGELVPALGELGVVELPYSALASGFLSGKYRPGASVDSVRARSGERMLQDPAKVAVLERLRGLAEARDVPVATVALDWLRAREVVGAPIASARTPEQLADLLRHSGVPAAELLAV</sequence>
<dbReference type="SUPFAM" id="SSF51430">
    <property type="entry name" value="NAD(P)-linked oxidoreductase"/>
    <property type="match status" value="1"/>
</dbReference>
<dbReference type="OrthoDB" id="9768793at2"/>
<dbReference type="InterPro" id="IPR020471">
    <property type="entry name" value="AKR"/>
</dbReference>
<reference evidence="2 3" key="1">
    <citation type="submission" date="2016-10" db="EMBL/GenBank/DDBJ databases">
        <authorList>
            <person name="de Groot N.N."/>
        </authorList>
    </citation>
    <scope>NUCLEOTIDE SEQUENCE [LARGE SCALE GENOMIC DNA]</scope>
    <source>
        <strain evidence="2 3">MON 2.2</strain>
    </source>
</reference>
<proteinExistence type="predicted"/>
<evidence type="ECO:0000313" key="3">
    <source>
        <dbReference type="Proteomes" id="UP000198546"/>
    </source>
</evidence>
<evidence type="ECO:0000259" key="1">
    <source>
        <dbReference type="Pfam" id="PF00248"/>
    </source>
</evidence>
<feature type="domain" description="NADP-dependent oxidoreductase" evidence="1">
    <location>
        <begin position="24"/>
        <end position="302"/>
    </location>
</feature>
<dbReference type="Proteomes" id="UP000198546">
    <property type="component" value="Chromosome i"/>
</dbReference>
<dbReference type="PRINTS" id="PR00069">
    <property type="entry name" value="ALDKETRDTASE"/>
</dbReference>
<dbReference type="Gene3D" id="3.20.20.100">
    <property type="entry name" value="NADP-dependent oxidoreductase domain"/>
    <property type="match status" value="1"/>
</dbReference>
<organism evidence="2 3">
    <name type="scientific">Auraticoccus monumenti</name>
    <dbReference type="NCBI Taxonomy" id="675864"/>
    <lineage>
        <taxon>Bacteria</taxon>
        <taxon>Bacillati</taxon>
        <taxon>Actinomycetota</taxon>
        <taxon>Actinomycetes</taxon>
        <taxon>Propionibacteriales</taxon>
        <taxon>Propionibacteriaceae</taxon>
        <taxon>Auraticoccus</taxon>
    </lineage>
</organism>
<name>A0A1G7ECF1_9ACTN</name>
<dbReference type="PANTHER" id="PTHR43364">
    <property type="entry name" value="NADH-SPECIFIC METHYLGLYOXAL REDUCTASE-RELATED"/>
    <property type="match status" value="1"/>
</dbReference>
<dbReference type="InterPro" id="IPR050523">
    <property type="entry name" value="AKR_Detox_Biosynth"/>
</dbReference>
<dbReference type="Pfam" id="PF00248">
    <property type="entry name" value="Aldo_ket_red"/>
    <property type="match status" value="1"/>
</dbReference>
<keyword evidence="3" id="KW-1185">Reference proteome</keyword>
<dbReference type="AlphaFoldDB" id="A0A1G7ECF1"/>
<dbReference type="PANTHER" id="PTHR43364:SF6">
    <property type="entry name" value="OXIDOREDUCTASE-RELATED"/>
    <property type="match status" value="1"/>
</dbReference>
<accession>A0A1G7ECF1</accession>
<dbReference type="GO" id="GO:0016491">
    <property type="term" value="F:oxidoreductase activity"/>
    <property type="evidence" value="ECO:0007669"/>
    <property type="project" value="InterPro"/>
</dbReference>